<feature type="domain" description="N-acetyltransferase" evidence="4">
    <location>
        <begin position="17"/>
        <end position="170"/>
    </location>
</feature>
<dbReference type="EMBL" id="BIMR01000016">
    <property type="protein sequence ID" value="GCE75223.1"/>
    <property type="molecule type" value="Genomic_DNA"/>
</dbReference>
<gene>
    <name evidence="5" type="ORF">CBZ_02790</name>
</gene>
<keyword evidence="2" id="KW-0012">Acyltransferase</keyword>
<keyword evidence="1" id="KW-0808">Transferase</keyword>
<protein>
    <recommendedName>
        <fullName evidence="4">N-acetyltransferase domain-containing protein</fullName>
    </recommendedName>
</protein>
<evidence type="ECO:0000256" key="2">
    <source>
        <dbReference type="ARBA" id="ARBA00023315"/>
    </source>
</evidence>
<name>A0A402DM78_9CELL</name>
<dbReference type="Gene3D" id="3.40.630.30">
    <property type="match status" value="1"/>
</dbReference>
<dbReference type="CDD" id="cd04301">
    <property type="entry name" value="NAT_SF"/>
    <property type="match status" value="1"/>
</dbReference>
<dbReference type="AlphaFoldDB" id="A0A402DM78"/>
<reference evidence="5 6" key="1">
    <citation type="submission" date="2019-01" db="EMBL/GenBank/DDBJ databases">
        <title>Draft genome sequence of Cellulomonas takizawaensis strain TKZ-21.</title>
        <authorList>
            <person name="Yamamura H."/>
            <person name="Hayashi T."/>
            <person name="Hamada M."/>
            <person name="Serisawa Y."/>
            <person name="Matsuyama K."/>
            <person name="Nakagawa Y."/>
            <person name="Otoguro M."/>
            <person name="Yanagida F."/>
            <person name="Hayakawa M."/>
        </authorList>
    </citation>
    <scope>NUCLEOTIDE SEQUENCE [LARGE SCALE GENOMIC DNA]</scope>
    <source>
        <strain evidence="5 6">NBRC12680</strain>
    </source>
</reference>
<dbReference type="InterPro" id="IPR016181">
    <property type="entry name" value="Acyl_CoA_acyltransferase"/>
</dbReference>
<dbReference type="PROSITE" id="PS51186">
    <property type="entry name" value="GNAT"/>
    <property type="match status" value="1"/>
</dbReference>
<evidence type="ECO:0000313" key="5">
    <source>
        <dbReference type="EMBL" id="GCE75223.1"/>
    </source>
</evidence>
<evidence type="ECO:0000256" key="3">
    <source>
        <dbReference type="SAM" id="MobiDB-lite"/>
    </source>
</evidence>
<dbReference type="Proteomes" id="UP000289954">
    <property type="component" value="Unassembled WGS sequence"/>
</dbReference>
<dbReference type="Pfam" id="PF13527">
    <property type="entry name" value="Acetyltransf_9"/>
    <property type="match status" value="1"/>
</dbReference>
<keyword evidence="6" id="KW-1185">Reference proteome</keyword>
<organism evidence="5 6">
    <name type="scientific">Cellulomonas biazotea</name>
    <dbReference type="NCBI Taxonomy" id="1709"/>
    <lineage>
        <taxon>Bacteria</taxon>
        <taxon>Bacillati</taxon>
        <taxon>Actinomycetota</taxon>
        <taxon>Actinomycetes</taxon>
        <taxon>Micrococcales</taxon>
        <taxon>Cellulomonadaceae</taxon>
        <taxon>Cellulomonas</taxon>
    </lineage>
</organism>
<dbReference type="InterPro" id="IPR000182">
    <property type="entry name" value="GNAT_dom"/>
</dbReference>
<dbReference type="GO" id="GO:0016747">
    <property type="term" value="F:acyltransferase activity, transferring groups other than amino-acyl groups"/>
    <property type="evidence" value="ECO:0007669"/>
    <property type="project" value="InterPro"/>
</dbReference>
<feature type="region of interest" description="Disordered" evidence="3">
    <location>
        <begin position="1"/>
        <end position="22"/>
    </location>
</feature>
<evidence type="ECO:0000313" key="6">
    <source>
        <dbReference type="Proteomes" id="UP000289954"/>
    </source>
</evidence>
<accession>A0A402DM78</accession>
<dbReference type="SUPFAM" id="SSF55729">
    <property type="entry name" value="Acyl-CoA N-acyltransferases (Nat)"/>
    <property type="match status" value="1"/>
</dbReference>
<evidence type="ECO:0000256" key="1">
    <source>
        <dbReference type="ARBA" id="ARBA00022679"/>
    </source>
</evidence>
<sequence>MGVPGRPRAVYPPDVPTTIRPESPADVDAVRDVVAAAFGEHAEHVLTMLDGLRADPAWVDGLSLVAECDDVVVGHVLLTRVRVETERGPLAALTLTPLSVLPEAQGRGVGTSLVTRALDTATAGGWPLVVLEGDPRYYGRRGFVAAEPHGLPSPSALIPPGAWQVALLPDHEPWMTGPVTLSAPLLAVNDEPRV</sequence>
<evidence type="ECO:0000259" key="4">
    <source>
        <dbReference type="PROSITE" id="PS51186"/>
    </source>
</evidence>
<dbReference type="InterPro" id="IPR050832">
    <property type="entry name" value="Bact_Acetyltransf"/>
</dbReference>
<dbReference type="PANTHER" id="PTHR43877:SF1">
    <property type="entry name" value="ACETYLTRANSFERASE"/>
    <property type="match status" value="1"/>
</dbReference>
<dbReference type="PANTHER" id="PTHR43877">
    <property type="entry name" value="AMINOALKYLPHOSPHONATE N-ACETYLTRANSFERASE-RELATED-RELATED"/>
    <property type="match status" value="1"/>
</dbReference>
<proteinExistence type="predicted"/>
<comment type="caution">
    <text evidence="5">The sequence shown here is derived from an EMBL/GenBank/DDBJ whole genome shotgun (WGS) entry which is preliminary data.</text>
</comment>